<evidence type="ECO:0000313" key="1">
    <source>
        <dbReference type="EMBL" id="KUL33281.1"/>
    </source>
</evidence>
<evidence type="ECO:0000313" key="2">
    <source>
        <dbReference type="Proteomes" id="UP000053937"/>
    </source>
</evidence>
<dbReference type="Gene3D" id="3.40.30.10">
    <property type="entry name" value="Glutaredoxin"/>
    <property type="match status" value="1"/>
</dbReference>
<dbReference type="Proteomes" id="UP000053937">
    <property type="component" value="Unassembled WGS sequence"/>
</dbReference>
<dbReference type="InterPro" id="IPR036249">
    <property type="entry name" value="Thioredoxin-like_sf"/>
</dbReference>
<comment type="caution">
    <text evidence="1">The sequence shown here is derived from an EMBL/GenBank/DDBJ whole genome shotgun (WGS) entry which is preliminary data.</text>
</comment>
<gene>
    <name evidence="1" type="ORF">ASB62_00265</name>
</gene>
<dbReference type="SUPFAM" id="SSF52833">
    <property type="entry name" value="Thioredoxin-like"/>
    <property type="match status" value="1"/>
</dbReference>
<accession>A0A124GAT8</accession>
<protein>
    <submittedName>
        <fullName evidence="1">Ferredoxin</fullName>
    </submittedName>
</protein>
<dbReference type="CDD" id="cd02980">
    <property type="entry name" value="TRX_Fd_family"/>
    <property type="match status" value="1"/>
</dbReference>
<dbReference type="RefSeq" id="WP_012465641.1">
    <property type="nucleotide sequence ID" value="NZ_LMBR01000001.1"/>
</dbReference>
<sequence length="102" mass="11307">MDKPKHHIFVCASFRAQGAPQGICHKKESLGLIPYLESELSDRGMSDVAVSATACLNLCEKGPVVVVYPENFWYGEIDSEDKIDEILDALEEGEACDEYLIN</sequence>
<dbReference type="OMA" id="QGICHKK"/>
<organism evidence="1 2">
    <name type="scientific">Chlorobium limicola</name>
    <dbReference type="NCBI Taxonomy" id="1092"/>
    <lineage>
        <taxon>Bacteria</taxon>
        <taxon>Pseudomonadati</taxon>
        <taxon>Chlorobiota</taxon>
        <taxon>Chlorobiia</taxon>
        <taxon>Chlorobiales</taxon>
        <taxon>Chlorobiaceae</taxon>
        <taxon>Chlorobium/Pelodictyon group</taxon>
        <taxon>Chlorobium</taxon>
    </lineage>
</organism>
<keyword evidence="2" id="KW-1185">Reference proteome</keyword>
<proteinExistence type="predicted"/>
<reference evidence="1 2" key="1">
    <citation type="submission" date="2015-10" db="EMBL/GenBank/DDBJ databases">
        <title>Draft Genome Sequence of Chlorobium limicola strain Frasassi Growing under Artificial Lighting in the Frasassi Cave System.</title>
        <authorList>
            <person name="Mansor M."/>
            <person name="Macalady J."/>
        </authorList>
    </citation>
    <scope>NUCLEOTIDE SEQUENCE [LARGE SCALE GENOMIC DNA]</scope>
    <source>
        <strain evidence="1 2">Frasassi</strain>
    </source>
</reference>
<dbReference type="AlphaFoldDB" id="A0A124GAT8"/>
<dbReference type="OrthoDB" id="99480at2"/>
<name>A0A124GAT8_CHLLI</name>
<dbReference type="EMBL" id="LMBR01000001">
    <property type="protein sequence ID" value="KUL33281.1"/>
    <property type="molecule type" value="Genomic_DNA"/>
</dbReference>